<comment type="similarity">
    <text evidence="1">Belongs to the LysR transcriptional regulatory family.</text>
</comment>
<dbReference type="SUPFAM" id="SSF53850">
    <property type="entry name" value="Periplasmic binding protein-like II"/>
    <property type="match status" value="1"/>
</dbReference>
<dbReference type="RefSeq" id="WP_270073649.1">
    <property type="nucleotide sequence ID" value="NZ_JAJAQC010000035.1"/>
</dbReference>
<dbReference type="CDD" id="cd00090">
    <property type="entry name" value="HTH_ARSR"/>
    <property type="match status" value="1"/>
</dbReference>
<evidence type="ECO:0000256" key="1">
    <source>
        <dbReference type="ARBA" id="ARBA00009437"/>
    </source>
</evidence>
<keyword evidence="2" id="KW-0805">Transcription regulation</keyword>
<accession>A0A9X3NQZ0</accession>
<protein>
    <submittedName>
        <fullName evidence="6">LysR family transcriptional regulator</fullName>
    </submittedName>
</protein>
<dbReference type="AlphaFoldDB" id="A0A9X3NQZ0"/>
<evidence type="ECO:0000313" key="6">
    <source>
        <dbReference type="EMBL" id="MDA0566394.1"/>
    </source>
</evidence>
<name>A0A9X3NQZ0_9ACTN</name>
<proteinExistence type="inferred from homology"/>
<keyword evidence="4" id="KW-0804">Transcription</keyword>
<feature type="domain" description="HTH lysR-type" evidence="5">
    <location>
        <begin position="2"/>
        <end position="59"/>
    </location>
</feature>
<evidence type="ECO:0000256" key="4">
    <source>
        <dbReference type="ARBA" id="ARBA00023163"/>
    </source>
</evidence>
<sequence length="314" mass="32809">MFDLRRLRVLRAVHHHGTVTGAAEALHLSPSAVSQQIRQLAKELGVALLEPEGRRVRLTSAAVVLLEHADALSTRWEQALADLAVHADGDTGPLRMSGFATGITVLLAPAAARLRRAHPQLSVSVTQAETGACFDQLLAGSADLAVFVPDPTVVAAEDSRFDQRVLIEEPHDLLVPAGHPLAARRSVALAEAAREDWVIPDGTCGHHRLIQVACASAGFTARIAHEATEWSAATALVAHGLGVTLVPRMLPVATARPVVRVPLHGASTPSRSILTCVRAGSAGHPAIARGIAALREVAAEAVAPPRGAVEPAVA</sequence>
<keyword evidence="7" id="KW-1185">Reference proteome</keyword>
<organism evidence="6 7">
    <name type="scientific">Streptomonospora mangrovi</name>
    <dbReference type="NCBI Taxonomy" id="2883123"/>
    <lineage>
        <taxon>Bacteria</taxon>
        <taxon>Bacillati</taxon>
        <taxon>Actinomycetota</taxon>
        <taxon>Actinomycetes</taxon>
        <taxon>Streptosporangiales</taxon>
        <taxon>Nocardiopsidaceae</taxon>
        <taxon>Streptomonospora</taxon>
    </lineage>
</organism>
<dbReference type="Gene3D" id="3.40.190.10">
    <property type="entry name" value="Periplasmic binding protein-like II"/>
    <property type="match status" value="2"/>
</dbReference>
<dbReference type="GO" id="GO:0032993">
    <property type="term" value="C:protein-DNA complex"/>
    <property type="evidence" value="ECO:0007669"/>
    <property type="project" value="TreeGrafter"/>
</dbReference>
<dbReference type="PANTHER" id="PTHR30346:SF29">
    <property type="entry name" value="LYSR SUBSTRATE-BINDING"/>
    <property type="match status" value="1"/>
</dbReference>
<comment type="caution">
    <text evidence="6">The sequence shown here is derived from an EMBL/GenBank/DDBJ whole genome shotgun (WGS) entry which is preliminary data.</text>
</comment>
<dbReference type="Pfam" id="PF03466">
    <property type="entry name" value="LysR_substrate"/>
    <property type="match status" value="1"/>
</dbReference>
<dbReference type="Pfam" id="PF00126">
    <property type="entry name" value="HTH_1"/>
    <property type="match status" value="1"/>
</dbReference>
<dbReference type="SUPFAM" id="SSF46785">
    <property type="entry name" value="Winged helix' DNA-binding domain"/>
    <property type="match status" value="1"/>
</dbReference>
<evidence type="ECO:0000259" key="5">
    <source>
        <dbReference type="PROSITE" id="PS50931"/>
    </source>
</evidence>
<dbReference type="Gene3D" id="1.10.10.10">
    <property type="entry name" value="Winged helix-like DNA-binding domain superfamily/Winged helix DNA-binding domain"/>
    <property type="match status" value="1"/>
</dbReference>
<dbReference type="PROSITE" id="PS50931">
    <property type="entry name" value="HTH_LYSR"/>
    <property type="match status" value="1"/>
</dbReference>
<dbReference type="GO" id="GO:0003677">
    <property type="term" value="F:DNA binding"/>
    <property type="evidence" value="ECO:0007669"/>
    <property type="project" value="UniProtKB-KW"/>
</dbReference>
<dbReference type="EMBL" id="JAJAQC010000035">
    <property type="protein sequence ID" value="MDA0566394.1"/>
    <property type="molecule type" value="Genomic_DNA"/>
</dbReference>
<reference evidence="6" key="1">
    <citation type="submission" date="2021-10" db="EMBL/GenBank/DDBJ databases">
        <title>Streptomonospora sp. nov., isolated from mangrove soil.</title>
        <authorList>
            <person name="Chen X."/>
            <person name="Ge X."/>
            <person name="Liu W."/>
        </authorList>
    </citation>
    <scope>NUCLEOTIDE SEQUENCE</scope>
    <source>
        <strain evidence="6">S1-112</strain>
    </source>
</reference>
<evidence type="ECO:0000256" key="2">
    <source>
        <dbReference type="ARBA" id="ARBA00023015"/>
    </source>
</evidence>
<dbReference type="PANTHER" id="PTHR30346">
    <property type="entry name" value="TRANSCRIPTIONAL DUAL REGULATOR HCAR-RELATED"/>
    <property type="match status" value="1"/>
</dbReference>
<dbReference type="InterPro" id="IPR036388">
    <property type="entry name" value="WH-like_DNA-bd_sf"/>
</dbReference>
<evidence type="ECO:0000256" key="3">
    <source>
        <dbReference type="ARBA" id="ARBA00023125"/>
    </source>
</evidence>
<dbReference type="Proteomes" id="UP001140076">
    <property type="component" value="Unassembled WGS sequence"/>
</dbReference>
<evidence type="ECO:0000313" key="7">
    <source>
        <dbReference type="Proteomes" id="UP001140076"/>
    </source>
</evidence>
<dbReference type="InterPro" id="IPR005119">
    <property type="entry name" value="LysR_subst-bd"/>
</dbReference>
<dbReference type="GO" id="GO:0003700">
    <property type="term" value="F:DNA-binding transcription factor activity"/>
    <property type="evidence" value="ECO:0007669"/>
    <property type="project" value="InterPro"/>
</dbReference>
<dbReference type="InterPro" id="IPR036390">
    <property type="entry name" value="WH_DNA-bd_sf"/>
</dbReference>
<dbReference type="InterPro" id="IPR011991">
    <property type="entry name" value="ArsR-like_HTH"/>
</dbReference>
<gene>
    <name evidence="6" type="ORF">LG943_19035</name>
</gene>
<keyword evidence="3" id="KW-0238">DNA-binding</keyword>
<dbReference type="InterPro" id="IPR000847">
    <property type="entry name" value="LysR_HTH_N"/>
</dbReference>